<comment type="pathway">
    <text evidence="8">Cofactor biosynthesis; NAD(+) biosynthesis; NAD(+) from deamido-NAD(+) (ammonia route): step 1/1.</text>
</comment>
<dbReference type="InterPro" id="IPR003694">
    <property type="entry name" value="NAD_synthase"/>
</dbReference>
<feature type="domain" description="NAD/GMP synthase" evidence="12">
    <location>
        <begin position="24"/>
        <end position="296"/>
    </location>
</feature>
<keyword evidence="3 8" id="KW-0479">Metal-binding</keyword>
<feature type="binding site" description="in other chain" evidence="8">
    <location>
        <position position="171"/>
    </location>
    <ligand>
        <name>deamido-NAD(+)</name>
        <dbReference type="ChEBI" id="CHEBI:58437"/>
        <note>ligand shared between two neighboring subunits</note>
    </ligand>
</feature>
<dbReference type="RefSeq" id="WP_184242000.1">
    <property type="nucleotide sequence ID" value="NZ_JACHNA010000001.1"/>
</dbReference>
<accession>A0A7W7GQF1</accession>
<dbReference type="AlphaFoldDB" id="A0A7W7GQF1"/>
<evidence type="ECO:0000259" key="12">
    <source>
        <dbReference type="Pfam" id="PF02540"/>
    </source>
</evidence>
<dbReference type="GO" id="GO:0005737">
    <property type="term" value="C:cytoplasm"/>
    <property type="evidence" value="ECO:0007669"/>
    <property type="project" value="InterPro"/>
</dbReference>
<reference evidence="13 14" key="1">
    <citation type="submission" date="2020-08" db="EMBL/GenBank/DDBJ databases">
        <title>Sequencing the genomes of 1000 actinobacteria strains.</title>
        <authorList>
            <person name="Klenk H.-P."/>
        </authorList>
    </citation>
    <scope>NUCLEOTIDE SEQUENCE [LARGE SCALE GENOMIC DNA]</scope>
    <source>
        <strain evidence="13 14">DSM 23974</strain>
    </source>
</reference>
<protein>
    <recommendedName>
        <fullName evidence="8 10">NH(3)-dependent NAD(+) synthetase</fullName>
        <ecNumber evidence="8 10">6.3.1.5</ecNumber>
    </recommendedName>
</protein>
<evidence type="ECO:0000256" key="11">
    <source>
        <dbReference type="SAM" id="MobiDB-lite"/>
    </source>
</evidence>
<keyword evidence="14" id="KW-1185">Reference proteome</keyword>
<evidence type="ECO:0000256" key="10">
    <source>
        <dbReference type="RuleBase" id="RU003812"/>
    </source>
</evidence>
<dbReference type="PANTHER" id="PTHR23090">
    <property type="entry name" value="NH 3 /GLUTAMINE-DEPENDENT NAD + SYNTHETASE"/>
    <property type="match status" value="1"/>
</dbReference>
<evidence type="ECO:0000256" key="4">
    <source>
        <dbReference type="ARBA" id="ARBA00022741"/>
    </source>
</evidence>
<feature type="binding site" evidence="8">
    <location>
        <position position="191"/>
    </location>
    <ligand>
        <name>ATP</name>
        <dbReference type="ChEBI" id="CHEBI:30616"/>
    </ligand>
</feature>
<dbReference type="GO" id="GO:0003952">
    <property type="term" value="F:NAD+ synthase (glutamine-hydrolyzing) activity"/>
    <property type="evidence" value="ECO:0007669"/>
    <property type="project" value="InterPro"/>
</dbReference>
<dbReference type="GO" id="GO:0046872">
    <property type="term" value="F:metal ion binding"/>
    <property type="evidence" value="ECO:0007669"/>
    <property type="project" value="UniProtKB-KW"/>
</dbReference>
<dbReference type="Gene3D" id="3.40.50.620">
    <property type="entry name" value="HUPs"/>
    <property type="match status" value="1"/>
</dbReference>
<dbReference type="UniPathway" id="UPA00253">
    <property type="reaction ID" value="UER00333"/>
</dbReference>
<feature type="region of interest" description="Disordered" evidence="11">
    <location>
        <begin position="78"/>
        <end position="106"/>
    </location>
</feature>
<name>A0A7W7GQF1_9MICC</name>
<comment type="subunit">
    <text evidence="8">Homodimer.</text>
</comment>
<feature type="binding site" description="in other chain" evidence="8">
    <location>
        <position position="204"/>
    </location>
    <ligand>
        <name>deamido-NAD(+)</name>
        <dbReference type="ChEBI" id="CHEBI:58437"/>
        <note>ligand shared between two neighboring subunits</note>
    </ligand>
</feature>
<evidence type="ECO:0000256" key="1">
    <source>
        <dbReference type="ARBA" id="ARBA00005859"/>
    </source>
</evidence>
<evidence type="ECO:0000256" key="8">
    <source>
        <dbReference type="HAMAP-Rule" id="MF_00193"/>
    </source>
</evidence>
<sequence>MRDLQRTIIDELGVKPSVYAPAEVEERVAFLADYLEATGAAGFVLGISGGVDSTAAGRLAQLAVERVRARSGLTDAVVMGHRGPIDPGHMPRPTRETTPSPSRENPLFTAVRLPYRAQADEADATAAMQFVGADEQLTLNIAEGTDGLAAAFEEATGRQIGDVNKGNVKARLRMTAQYALAGEHGRLVIGTDHAAESVTGFFTKFGDGGADVLPLAGLNKRQVRDVARSLGAPEHLWQKVPTADLLDGQPGRTDEDELGLRYDDIDDYLEGREVPAEVAEKIEAIWLRTRHKRTTPVGPREAWWR</sequence>
<dbReference type="Proteomes" id="UP000540191">
    <property type="component" value="Unassembled WGS sequence"/>
</dbReference>
<dbReference type="InterPro" id="IPR022926">
    <property type="entry name" value="NH(3)-dep_NAD(+)_synth"/>
</dbReference>
<feature type="binding site" evidence="8">
    <location>
        <position position="242"/>
    </location>
    <ligand>
        <name>ATP</name>
        <dbReference type="ChEBI" id="CHEBI:30616"/>
    </ligand>
</feature>
<evidence type="ECO:0000256" key="2">
    <source>
        <dbReference type="ARBA" id="ARBA00022598"/>
    </source>
</evidence>
<keyword evidence="5 8" id="KW-0067">ATP-binding</keyword>
<organism evidence="13 14">
    <name type="scientific">Micrococcus cohnii</name>
    <dbReference type="NCBI Taxonomy" id="993416"/>
    <lineage>
        <taxon>Bacteria</taxon>
        <taxon>Bacillati</taxon>
        <taxon>Actinomycetota</taxon>
        <taxon>Actinomycetes</taxon>
        <taxon>Micrococcales</taxon>
        <taxon>Micrococcaceae</taxon>
        <taxon>Micrococcus</taxon>
    </lineage>
</organism>
<comment type="similarity">
    <text evidence="1 8 9">Belongs to the NAD synthetase family.</text>
</comment>
<dbReference type="Pfam" id="PF02540">
    <property type="entry name" value="NAD_synthase"/>
    <property type="match status" value="1"/>
</dbReference>
<gene>
    <name evidence="8" type="primary">nadE</name>
    <name evidence="13" type="ORF">HDA30_001897</name>
</gene>
<keyword evidence="7 8" id="KW-0520">NAD</keyword>
<feature type="binding site" evidence="8">
    <location>
        <position position="211"/>
    </location>
    <ligand>
        <name>deamido-NAD(+)</name>
        <dbReference type="ChEBI" id="CHEBI:58437"/>
        <note>ligand shared between two neighboring subunits</note>
    </ligand>
</feature>
<feature type="binding site" evidence="8">
    <location>
        <position position="196"/>
    </location>
    <ligand>
        <name>Mg(2+)</name>
        <dbReference type="ChEBI" id="CHEBI:18420"/>
    </ligand>
</feature>
<proteinExistence type="inferred from homology"/>
<dbReference type="InterPro" id="IPR014729">
    <property type="entry name" value="Rossmann-like_a/b/a_fold"/>
</dbReference>
<feature type="binding site" evidence="8">
    <location>
        <position position="52"/>
    </location>
    <ligand>
        <name>Mg(2+)</name>
        <dbReference type="ChEBI" id="CHEBI:18420"/>
    </ligand>
</feature>
<keyword evidence="6 8" id="KW-0460">Magnesium</keyword>
<dbReference type="InterPro" id="IPR022310">
    <property type="entry name" value="NAD/GMP_synthase"/>
</dbReference>
<dbReference type="GO" id="GO:0009435">
    <property type="term" value="P:NAD+ biosynthetic process"/>
    <property type="evidence" value="ECO:0007669"/>
    <property type="project" value="UniProtKB-UniRule"/>
</dbReference>
<comment type="caution">
    <text evidence="13">The sequence shown here is derived from an EMBL/GenBank/DDBJ whole genome shotgun (WGS) entry which is preliminary data.</text>
</comment>
<dbReference type="EC" id="6.3.1.5" evidence="8 10"/>
<evidence type="ECO:0000256" key="9">
    <source>
        <dbReference type="RuleBase" id="RU003811"/>
    </source>
</evidence>
<feature type="binding site" evidence="8">
    <location>
        <position position="220"/>
    </location>
    <ligand>
        <name>ATP</name>
        <dbReference type="ChEBI" id="CHEBI:30616"/>
    </ligand>
</feature>
<dbReference type="SUPFAM" id="SSF52402">
    <property type="entry name" value="Adenine nucleotide alpha hydrolases-like"/>
    <property type="match status" value="1"/>
</dbReference>
<feature type="binding site" description="in other chain" evidence="8">
    <location>
        <begin position="291"/>
        <end position="292"/>
    </location>
    <ligand>
        <name>deamido-NAD(+)</name>
        <dbReference type="ChEBI" id="CHEBI:58437"/>
        <note>ligand shared between two neighboring subunits</note>
    </ligand>
</feature>
<keyword evidence="2 8" id="KW-0436">Ligase</keyword>
<evidence type="ECO:0000256" key="3">
    <source>
        <dbReference type="ARBA" id="ARBA00022723"/>
    </source>
</evidence>
<dbReference type="NCBIfam" id="NF001979">
    <property type="entry name" value="PRK00768.1"/>
    <property type="match status" value="1"/>
</dbReference>
<dbReference type="EMBL" id="JACHNA010000001">
    <property type="protein sequence ID" value="MBB4736389.1"/>
    <property type="molecule type" value="Genomic_DNA"/>
</dbReference>
<dbReference type="CDD" id="cd00553">
    <property type="entry name" value="NAD_synthase"/>
    <property type="match status" value="1"/>
</dbReference>
<evidence type="ECO:0000313" key="13">
    <source>
        <dbReference type="EMBL" id="MBB4736389.1"/>
    </source>
</evidence>
<evidence type="ECO:0000256" key="7">
    <source>
        <dbReference type="ARBA" id="ARBA00023027"/>
    </source>
</evidence>
<evidence type="ECO:0000256" key="5">
    <source>
        <dbReference type="ARBA" id="ARBA00022840"/>
    </source>
</evidence>
<evidence type="ECO:0000256" key="6">
    <source>
        <dbReference type="ARBA" id="ARBA00022842"/>
    </source>
</evidence>
<dbReference type="HAMAP" id="MF_00193">
    <property type="entry name" value="NadE_ammonia_dep"/>
    <property type="match status" value="1"/>
</dbReference>
<dbReference type="PANTHER" id="PTHR23090:SF7">
    <property type="entry name" value="NH(3)-DEPENDENT NAD(+) SYNTHETASE"/>
    <property type="match status" value="1"/>
</dbReference>
<comment type="catalytic activity">
    <reaction evidence="8 10">
        <text>deamido-NAD(+) + NH4(+) + ATP = AMP + diphosphate + NAD(+) + H(+)</text>
        <dbReference type="Rhea" id="RHEA:21188"/>
        <dbReference type="ChEBI" id="CHEBI:15378"/>
        <dbReference type="ChEBI" id="CHEBI:28938"/>
        <dbReference type="ChEBI" id="CHEBI:30616"/>
        <dbReference type="ChEBI" id="CHEBI:33019"/>
        <dbReference type="ChEBI" id="CHEBI:57540"/>
        <dbReference type="ChEBI" id="CHEBI:58437"/>
        <dbReference type="ChEBI" id="CHEBI:456215"/>
        <dbReference type="EC" id="6.3.1.5"/>
    </reaction>
</comment>
<evidence type="ECO:0000313" key="14">
    <source>
        <dbReference type="Proteomes" id="UP000540191"/>
    </source>
</evidence>
<dbReference type="NCBIfam" id="TIGR00552">
    <property type="entry name" value="nadE"/>
    <property type="match status" value="1"/>
</dbReference>
<keyword evidence="4 8" id="KW-0547">Nucleotide-binding</keyword>
<feature type="binding site" evidence="8">
    <location>
        <begin position="46"/>
        <end position="53"/>
    </location>
    <ligand>
        <name>ATP</name>
        <dbReference type="ChEBI" id="CHEBI:30616"/>
    </ligand>
</feature>
<dbReference type="GO" id="GO:0004359">
    <property type="term" value="F:glutaminase activity"/>
    <property type="evidence" value="ECO:0007669"/>
    <property type="project" value="InterPro"/>
</dbReference>
<dbReference type="GO" id="GO:0005524">
    <property type="term" value="F:ATP binding"/>
    <property type="evidence" value="ECO:0007669"/>
    <property type="project" value="UniProtKB-UniRule"/>
</dbReference>
<comment type="function">
    <text evidence="8">Catalyzes the ATP-dependent amidation of deamido-NAD to form NAD. Uses ammonia as a nitrogen source.</text>
</comment>
<dbReference type="GO" id="GO:0008795">
    <property type="term" value="F:NAD+ synthase activity"/>
    <property type="evidence" value="ECO:0007669"/>
    <property type="project" value="UniProtKB-UniRule"/>
</dbReference>